<name>A0A4U0X8C7_9PEZI</name>
<dbReference type="AlphaFoldDB" id="A0A4U0X8C7"/>
<protein>
    <submittedName>
        <fullName evidence="2">Uncharacterized protein</fullName>
    </submittedName>
</protein>
<evidence type="ECO:0000313" key="2">
    <source>
        <dbReference type="EMBL" id="TKA71816.1"/>
    </source>
</evidence>
<feature type="compositionally biased region" description="Basic residues" evidence="1">
    <location>
        <begin position="76"/>
        <end position="94"/>
    </location>
</feature>
<reference evidence="2 3" key="1">
    <citation type="submission" date="2017-03" db="EMBL/GenBank/DDBJ databases">
        <title>Genomes of endolithic fungi from Antarctica.</title>
        <authorList>
            <person name="Coleine C."/>
            <person name="Masonjones S."/>
            <person name="Stajich J.E."/>
        </authorList>
    </citation>
    <scope>NUCLEOTIDE SEQUENCE [LARGE SCALE GENOMIC DNA]</scope>
    <source>
        <strain evidence="2 3">CCFEE 5184</strain>
    </source>
</reference>
<sequence length="247" mass="27828">MRPHERPRRSSSVSSNRTYARVKPTIAHRPSSSAPETFALLPSTAELNAPVLNRRTSQDSLSRPYTWKVDQVTRRSQAKPRSIKRKSTTRQARRAKPEPRLIVRAPAGKPKVDPKPTVVRFLLPGPLSAEVPGIVISACENSEERERQERSVYKPLREFLCVRRARLQMLEQELQIGMGRERRDSLEGLPQITCKRAVKPALLGQRLLMWTREHCSHAILSSRRGSAKSDDASEGLRSTKSVGVQTG</sequence>
<gene>
    <name evidence="2" type="ORF">B0A55_06912</name>
</gene>
<feature type="region of interest" description="Disordered" evidence="1">
    <location>
        <begin position="70"/>
        <end position="99"/>
    </location>
</feature>
<keyword evidence="3" id="KW-1185">Reference proteome</keyword>
<dbReference type="Proteomes" id="UP000309340">
    <property type="component" value="Unassembled WGS sequence"/>
</dbReference>
<dbReference type="EMBL" id="NAJQ01000335">
    <property type="protein sequence ID" value="TKA71816.1"/>
    <property type="molecule type" value="Genomic_DNA"/>
</dbReference>
<feature type="region of interest" description="Disordered" evidence="1">
    <location>
        <begin position="221"/>
        <end position="247"/>
    </location>
</feature>
<proteinExistence type="predicted"/>
<evidence type="ECO:0000313" key="3">
    <source>
        <dbReference type="Proteomes" id="UP000309340"/>
    </source>
</evidence>
<feature type="compositionally biased region" description="Low complexity" evidence="1">
    <location>
        <begin position="10"/>
        <end position="21"/>
    </location>
</feature>
<evidence type="ECO:0000256" key="1">
    <source>
        <dbReference type="SAM" id="MobiDB-lite"/>
    </source>
</evidence>
<feature type="compositionally biased region" description="Polar residues" evidence="1">
    <location>
        <begin position="236"/>
        <end position="247"/>
    </location>
</feature>
<accession>A0A4U0X8C7</accession>
<organism evidence="2 3">
    <name type="scientific">Friedmanniomyces simplex</name>
    <dbReference type="NCBI Taxonomy" id="329884"/>
    <lineage>
        <taxon>Eukaryota</taxon>
        <taxon>Fungi</taxon>
        <taxon>Dikarya</taxon>
        <taxon>Ascomycota</taxon>
        <taxon>Pezizomycotina</taxon>
        <taxon>Dothideomycetes</taxon>
        <taxon>Dothideomycetidae</taxon>
        <taxon>Mycosphaerellales</taxon>
        <taxon>Teratosphaeriaceae</taxon>
        <taxon>Friedmanniomyces</taxon>
    </lineage>
</organism>
<comment type="caution">
    <text evidence="2">The sequence shown here is derived from an EMBL/GenBank/DDBJ whole genome shotgun (WGS) entry which is preliminary data.</text>
</comment>
<feature type="region of interest" description="Disordered" evidence="1">
    <location>
        <begin position="1"/>
        <end position="35"/>
    </location>
</feature>
<dbReference type="OrthoDB" id="3896304at2759"/>